<dbReference type="InterPro" id="IPR044560">
    <property type="entry name" value="MOase"/>
</dbReference>
<keyword evidence="1" id="KW-0560">Oxidoreductase</keyword>
<dbReference type="Proteomes" id="UP001630127">
    <property type="component" value="Unassembled WGS sequence"/>
</dbReference>
<dbReference type="EMBL" id="JBJUIK010000014">
    <property type="protein sequence ID" value="KAL3505429.1"/>
    <property type="molecule type" value="Genomic_DNA"/>
</dbReference>
<keyword evidence="2" id="KW-0503">Monooxygenase</keyword>
<dbReference type="GO" id="GO:0004497">
    <property type="term" value="F:monooxygenase activity"/>
    <property type="evidence" value="ECO:0007669"/>
    <property type="project" value="UniProtKB-KW"/>
</dbReference>
<feature type="domain" description="FAD-binding" evidence="4">
    <location>
        <begin position="6"/>
        <end position="323"/>
    </location>
</feature>
<evidence type="ECO:0000256" key="1">
    <source>
        <dbReference type="ARBA" id="ARBA00023002"/>
    </source>
</evidence>
<evidence type="ECO:0000256" key="3">
    <source>
        <dbReference type="ARBA" id="ARBA00024018"/>
    </source>
</evidence>
<comment type="caution">
    <text evidence="5">The sequence shown here is derived from an EMBL/GenBank/DDBJ whole genome shotgun (WGS) entry which is preliminary data.</text>
</comment>
<accession>A0ABD2YGJ6</accession>
<dbReference type="PANTHER" id="PTHR45934:SF28">
    <property type="entry name" value="OS03G0153100 PROTEIN"/>
    <property type="match status" value="1"/>
</dbReference>
<dbReference type="Pfam" id="PF01494">
    <property type="entry name" value="FAD_binding_3"/>
    <property type="match status" value="1"/>
</dbReference>
<proteinExistence type="inferred from homology"/>
<evidence type="ECO:0000313" key="5">
    <source>
        <dbReference type="EMBL" id="KAL3505429.1"/>
    </source>
</evidence>
<dbReference type="PANTHER" id="PTHR45934">
    <property type="entry name" value="FAD/NAD(P)-BINDING OXIDOREDUCTASE FAMILY PROTEIN"/>
    <property type="match status" value="1"/>
</dbReference>
<evidence type="ECO:0000256" key="2">
    <source>
        <dbReference type="ARBA" id="ARBA00023033"/>
    </source>
</evidence>
<dbReference type="InterPro" id="IPR002938">
    <property type="entry name" value="FAD-bd"/>
</dbReference>
<evidence type="ECO:0000259" key="4">
    <source>
        <dbReference type="Pfam" id="PF01494"/>
    </source>
</evidence>
<comment type="similarity">
    <text evidence="3">Belongs to the 3-hydroxybenzoate 6-hydroxylase family.</text>
</comment>
<dbReference type="InterPro" id="IPR036188">
    <property type="entry name" value="FAD/NAD-bd_sf"/>
</dbReference>
<keyword evidence="6" id="KW-1185">Reference proteome</keyword>
<name>A0ABD2YGJ6_9GENT</name>
<dbReference type="Gene3D" id="3.50.50.60">
    <property type="entry name" value="FAD/NAD(P)-binding domain"/>
    <property type="match status" value="1"/>
</dbReference>
<gene>
    <name evidence="5" type="ORF">ACH5RR_035270</name>
</gene>
<sequence>MQIDEDIVIVGAGISGLTTSLGLHRYGLRSLVLESSESLRTTGFALTLWTNAWRALDAVGIADHLRQHYPLLRGFQVASVDTGLKTGEIILEENKYGKYEARCIRRKELLETLEKELPQGTIRYSSKVVSIEESGQLKLVHLADGCIIRTKVLIGCDGVNSVVAKWLGLQKPITVGRSAIRGIVEYPAAHGFDPKVYIYFGGGVRFGFVPCDDKSIYWFCTFNSSTDTWNENTLENPIKLKEFVLNKTANISKEVSDIVERTEVKSVSCAEVKVRLPWDILIRDIAKSNICVAGDALHPMTPDIGQGGCSALEDSVILARCIGESFLKTQKGDISNGKEGADMKIAEIKKGVENYAKQRRWRSFSLIATAYVVGFLQESNNKFIRFLREKFLSKYTVATMVRMADFDCGKLDIS</sequence>
<evidence type="ECO:0000313" key="6">
    <source>
        <dbReference type="Proteomes" id="UP001630127"/>
    </source>
</evidence>
<reference evidence="5 6" key="1">
    <citation type="submission" date="2024-11" db="EMBL/GenBank/DDBJ databases">
        <title>A near-complete genome assembly of Cinchona calisaya.</title>
        <authorList>
            <person name="Lian D.C."/>
            <person name="Zhao X.W."/>
            <person name="Wei L."/>
        </authorList>
    </citation>
    <scope>NUCLEOTIDE SEQUENCE [LARGE SCALE GENOMIC DNA]</scope>
    <source>
        <tissue evidence="5">Nenye</tissue>
    </source>
</reference>
<protein>
    <recommendedName>
        <fullName evidence="4">FAD-binding domain-containing protein</fullName>
    </recommendedName>
</protein>
<dbReference type="PRINTS" id="PR00420">
    <property type="entry name" value="RNGMNOXGNASE"/>
</dbReference>
<dbReference type="AlphaFoldDB" id="A0ABD2YGJ6"/>
<dbReference type="SUPFAM" id="SSF51905">
    <property type="entry name" value="FAD/NAD(P)-binding domain"/>
    <property type="match status" value="1"/>
</dbReference>
<organism evidence="5 6">
    <name type="scientific">Cinchona calisaya</name>
    <dbReference type="NCBI Taxonomy" id="153742"/>
    <lineage>
        <taxon>Eukaryota</taxon>
        <taxon>Viridiplantae</taxon>
        <taxon>Streptophyta</taxon>
        <taxon>Embryophyta</taxon>
        <taxon>Tracheophyta</taxon>
        <taxon>Spermatophyta</taxon>
        <taxon>Magnoliopsida</taxon>
        <taxon>eudicotyledons</taxon>
        <taxon>Gunneridae</taxon>
        <taxon>Pentapetalae</taxon>
        <taxon>asterids</taxon>
        <taxon>lamiids</taxon>
        <taxon>Gentianales</taxon>
        <taxon>Rubiaceae</taxon>
        <taxon>Cinchonoideae</taxon>
        <taxon>Cinchoneae</taxon>
        <taxon>Cinchona</taxon>
    </lineage>
</organism>